<name>A0AAV3NI84_LITER</name>
<evidence type="ECO:0000313" key="2">
    <source>
        <dbReference type="EMBL" id="GAA0138602.1"/>
    </source>
</evidence>
<feature type="region of interest" description="Disordered" evidence="1">
    <location>
        <begin position="27"/>
        <end position="130"/>
    </location>
</feature>
<reference evidence="2 3" key="1">
    <citation type="submission" date="2024-01" db="EMBL/GenBank/DDBJ databases">
        <title>The complete chloroplast genome sequence of Lithospermum erythrorhizon: insights into the phylogenetic relationship among Boraginaceae species and the maternal lineages of purple gromwells.</title>
        <authorList>
            <person name="Okada T."/>
            <person name="Watanabe K."/>
        </authorList>
    </citation>
    <scope>NUCLEOTIDE SEQUENCE [LARGE SCALE GENOMIC DNA]</scope>
</reference>
<gene>
    <name evidence="2" type="ORF">LIER_00313</name>
</gene>
<evidence type="ECO:0000313" key="3">
    <source>
        <dbReference type="Proteomes" id="UP001454036"/>
    </source>
</evidence>
<feature type="compositionally biased region" description="Polar residues" evidence="1">
    <location>
        <begin position="1"/>
        <end position="14"/>
    </location>
</feature>
<dbReference type="AlphaFoldDB" id="A0AAV3NI84"/>
<proteinExistence type="predicted"/>
<feature type="compositionally biased region" description="Low complexity" evidence="1">
    <location>
        <begin position="58"/>
        <end position="71"/>
    </location>
</feature>
<protein>
    <submittedName>
        <fullName evidence="2">Uncharacterized protein</fullName>
    </submittedName>
</protein>
<comment type="caution">
    <text evidence="2">The sequence shown here is derived from an EMBL/GenBank/DDBJ whole genome shotgun (WGS) entry which is preliminary data.</text>
</comment>
<evidence type="ECO:0000256" key="1">
    <source>
        <dbReference type="SAM" id="MobiDB-lite"/>
    </source>
</evidence>
<accession>A0AAV3NI84</accession>
<dbReference type="Proteomes" id="UP001454036">
    <property type="component" value="Unassembled WGS sequence"/>
</dbReference>
<organism evidence="2 3">
    <name type="scientific">Lithospermum erythrorhizon</name>
    <name type="common">Purple gromwell</name>
    <name type="synonym">Lithospermum officinale var. erythrorhizon</name>
    <dbReference type="NCBI Taxonomy" id="34254"/>
    <lineage>
        <taxon>Eukaryota</taxon>
        <taxon>Viridiplantae</taxon>
        <taxon>Streptophyta</taxon>
        <taxon>Embryophyta</taxon>
        <taxon>Tracheophyta</taxon>
        <taxon>Spermatophyta</taxon>
        <taxon>Magnoliopsida</taxon>
        <taxon>eudicotyledons</taxon>
        <taxon>Gunneridae</taxon>
        <taxon>Pentapetalae</taxon>
        <taxon>asterids</taxon>
        <taxon>lamiids</taxon>
        <taxon>Boraginales</taxon>
        <taxon>Boraginaceae</taxon>
        <taxon>Boraginoideae</taxon>
        <taxon>Lithospermeae</taxon>
        <taxon>Lithospermum</taxon>
    </lineage>
</organism>
<keyword evidence="3" id="KW-1185">Reference proteome</keyword>
<dbReference type="EMBL" id="BAABME010000024">
    <property type="protein sequence ID" value="GAA0138602.1"/>
    <property type="molecule type" value="Genomic_DNA"/>
</dbReference>
<sequence length="130" mass="13397">MNQENQLQKRSQVVPNDPTDVMTFAVKAPHKRAGLPKQLVREQPRSGLPRAKADSSRRGANGSSGAVSGISGDEEHLGVPASPTFSAEPGVVSAQAVGLQPALPSSPTSHGSVGVESDVDGMHISPVPDT</sequence>
<feature type="region of interest" description="Disordered" evidence="1">
    <location>
        <begin position="1"/>
        <end position="20"/>
    </location>
</feature>